<evidence type="ECO:0000256" key="11">
    <source>
        <dbReference type="SAM" id="MobiDB-lite"/>
    </source>
</evidence>
<sequence length="669" mass="74812">MMKRKLSTRRANPGASSNNVPSYPPRITPEASKHTNSNGRPTTGTTPHSRSTAPHSRNAAPHSRSTAPHSRSTAPHSRSATPYYKRNKPTSSNNHSTTNSQSSPKTIFSRDPKLKIIGLGGLEEVGRNMTLLEYDNDIIIIDMGLMFPEEDMPGVDYIIPDISYLKGKEKNVKGVIITHGHYDHIGAISHLIPELGFPTLYMSPLTAGLVKKRHEEYKIRELDIVIVDPEKDKVQLGNFLVEFFRVNHNIPDSFGVVVRTPLGTIVHTGDFKIDFSPLHDKPADLNRFAEIGRSGVLALLSDSTNAGNPGFQISEHVVEKELEKIFIDAPGMIVTGTFASLLNRVQQCISLAEKFGRKVYLDGRSMISNVEIAHELGYIKYNKDTLIDGEDIKKLPRNKVLMIGTGAQGEKNAVLKRIANKDHKFVSIEKGDSIIFSSSVIPGNERSIQSLKDTFYRQGANVFHYKMMDVHAGGHAQQEDLKLTIRLFKPKYFMPIEANYFLRVIHADVAKTVDIPESNILIPDNAQITEFYRQDREVKAEVTKTRVPFDYVMVDGLGVGDVSNIVLRDRQLLADDGMFVVITTVETKTGKLVGSPDIISRGFVYMKESKTLIDEARQKIRNICKAKAKNPDYNADANEIKNEIRDQIGKFLFTKTKRRPMVLPVVIEV</sequence>
<keyword evidence="8 10" id="KW-0269">Exonuclease</keyword>
<evidence type="ECO:0000256" key="5">
    <source>
        <dbReference type="ARBA" id="ARBA00022723"/>
    </source>
</evidence>
<dbReference type="GO" id="GO:0008270">
    <property type="term" value="F:zinc ion binding"/>
    <property type="evidence" value="ECO:0007669"/>
    <property type="project" value="InterPro"/>
</dbReference>
<comment type="caution">
    <text evidence="10">Lacks conserved residue(s) required for the propagation of feature annotation.</text>
</comment>
<dbReference type="GO" id="GO:0006364">
    <property type="term" value="P:rRNA processing"/>
    <property type="evidence" value="ECO:0007669"/>
    <property type="project" value="UniProtKB-UniRule"/>
</dbReference>
<dbReference type="PANTHER" id="PTHR43694">
    <property type="entry name" value="RIBONUCLEASE J"/>
    <property type="match status" value="1"/>
</dbReference>
<evidence type="ECO:0000313" key="14">
    <source>
        <dbReference type="Proteomes" id="UP000229901"/>
    </source>
</evidence>
<dbReference type="InterPro" id="IPR030854">
    <property type="entry name" value="RNase_J_bac"/>
</dbReference>
<evidence type="ECO:0000313" key="13">
    <source>
        <dbReference type="EMBL" id="PIR94346.1"/>
    </source>
</evidence>
<dbReference type="GO" id="GO:0004521">
    <property type="term" value="F:RNA endonuclease activity"/>
    <property type="evidence" value="ECO:0007669"/>
    <property type="project" value="UniProtKB-UniRule"/>
</dbReference>
<accession>A0A2H0V5H0</accession>
<dbReference type="NCBIfam" id="TIGR00649">
    <property type="entry name" value="MG423"/>
    <property type="match status" value="1"/>
</dbReference>
<evidence type="ECO:0000259" key="12">
    <source>
        <dbReference type="SMART" id="SM00849"/>
    </source>
</evidence>
<dbReference type="InterPro" id="IPR041636">
    <property type="entry name" value="RNase_J_C"/>
</dbReference>
<evidence type="ECO:0000256" key="3">
    <source>
        <dbReference type="ARBA" id="ARBA00022490"/>
    </source>
</evidence>
<feature type="compositionally biased region" description="Low complexity" evidence="11">
    <location>
        <begin position="90"/>
        <end position="103"/>
    </location>
</feature>
<dbReference type="InterPro" id="IPR036866">
    <property type="entry name" value="RibonucZ/Hydroxyglut_hydro"/>
</dbReference>
<dbReference type="InterPro" id="IPR004613">
    <property type="entry name" value="RNase_J"/>
</dbReference>
<dbReference type="Gene3D" id="3.10.20.580">
    <property type="match status" value="1"/>
</dbReference>
<feature type="region of interest" description="Disordered" evidence="11">
    <location>
        <begin position="1"/>
        <end position="107"/>
    </location>
</feature>
<organism evidence="13 14">
    <name type="scientific">Candidatus Falkowbacteria bacterium CG10_big_fil_rev_8_21_14_0_10_39_11</name>
    <dbReference type="NCBI Taxonomy" id="1974565"/>
    <lineage>
        <taxon>Bacteria</taxon>
        <taxon>Candidatus Falkowiibacteriota</taxon>
    </lineage>
</organism>
<dbReference type="Gene3D" id="3.40.50.10710">
    <property type="entry name" value="Metallo-hydrolase/oxidoreductase"/>
    <property type="match status" value="1"/>
</dbReference>
<feature type="compositionally biased region" description="Polar residues" evidence="11">
    <location>
        <begin position="63"/>
        <end position="80"/>
    </location>
</feature>
<feature type="domain" description="Metallo-beta-lactamase" evidence="12">
    <location>
        <begin position="126"/>
        <end position="332"/>
    </location>
</feature>
<comment type="function">
    <text evidence="10">An RNase that has 5'-3' exonuclease and possibly endonuclease activity. Involved in maturation of rRNA and in some organisms also mRNA maturation and/or decay.</text>
</comment>
<dbReference type="EMBL" id="PFAP01000009">
    <property type="protein sequence ID" value="PIR94346.1"/>
    <property type="molecule type" value="Genomic_DNA"/>
</dbReference>
<evidence type="ECO:0000256" key="10">
    <source>
        <dbReference type="HAMAP-Rule" id="MF_01491"/>
    </source>
</evidence>
<comment type="subunit">
    <text evidence="10">Homodimer, may be a subunit of the RNA degradosome.</text>
</comment>
<dbReference type="SUPFAM" id="SSF56281">
    <property type="entry name" value="Metallo-hydrolase/oxidoreductase"/>
    <property type="match status" value="1"/>
</dbReference>
<dbReference type="Gene3D" id="3.60.15.10">
    <property type="entry name" value="Ribonuclease Z/Hydroxyacylglutathione hydrolase-like"/>
    <property type="match status" value="1"/>
</dbReference>
<keyword evidence="7" id="KW-0862">Zinc</keyword>
<dbReference type="Pfam" id="PF00753">
    <property type="entry name" value="Lactamase_B"/>
    <property type="match status" value="1"/>
</dbReference>
<dbReference type="SMART" id="SM00849">
    <property type="entry name" value="Lactamase_B"/>
    <property type="match status" value="1"/>
</dbReference>
<dbReference type="Pfam" id="PF22505">
    <property type="entry name" value="RNase_J_b_CASP"/>
    <property type="match status" value="1"/>
</dbReference>
<keyword evidence="3 10" id="KW-0963">Cytoplasm</keyword>
<keyword evidence="4 10" id="KW-0540">Nuclease</keyword>
<evidence type="ECO:0000256" key="6">
    <source>
        <dbReference type="ARBA" id="ARBA00022801"/>
    </source>
</evidence>
<proteinExistence type="inferred from homology"/>
<keyword evidence="10" id="KW-0698">rRNA processing</keyword>
<evidence type="ECO:0000256" key="9">
    <source>
        <dbReference type="ARBA" id="ARBA00022884"/>
    </source>
</evidence>
<evidence type="ECO:0000256" key="2">
    <source>
        <dbReference type="ARBA" id="ARBA00004496"/>
    </source>
</evidence>
<dbReference type="GO" id="GO:0005737">
    <property type="term" value="C:cytoplasm"/>
    <property type="evidence" value="ECO:0007669"/>
    <property type="project" value="UniProtKB-SubCell"/>
</dbReference>
<keyword evidence="6 10" id="KW-0378">Hydrolase</keyword>
<comment type="similarity">
    <text evidence="10">Belongs to the metallo-beta-lactamase superfamily. RNA-metabolizing metallo-beta-lactamase-like family. Bacterial RNase J subfamily.</text>
</comment>
<dbReference type="InterPro" id="IPR001279">
    <property type="entry name" value="Metallo-B-lactamas"/>
</dbReference>
<dbReference type="GO" id="GO:0003723">
    <property type="term" value="F:RNA binding"/>
    <property type="evidence" value="ECO:0007669"/>
    <property type="project" value="UniProtKB-UniRule"/>
</dbReference>
<name>A0A2H0V5H0_9BACT</name>
<evidence type="ECO:0000256" key="7">
    <source>
        <dbReference type="ARBA" id="ARBA00022833"/>
    </source>
</evidence>
<dbReference type="CDD" id="cd07714">
    <property type="entry name" value="RNaseJ_MBL-fold"/>
    <property type="match status" value="1"/>
</dbReference>
<keyword evidence="9 10" id="KW-0694">RNA-binding</keyword>
<evidence type="ECO:0000256" key="4">
    <source>
        <dbReference type="ARBA" id="ARBA00022722"/>
    </source>
</evidence>
<comment type="caution">
    <text evidence="13">The sequence shown here is derived from an EMBL/GenBank/DDBJ whole genome shotgun (WGS) entry which is preliminary data.</text>
</comment>
<dbReference type="GO" id="GO:0004534">
    <property type="term" value="F:5'-3' RNA exonuclease activity"/>
    <property type="evidence" value="ECO:0007669"/>
    <property type="project" value="UniProtKB-UniRule"/>
</dbReference>
<gene>
    <name evidence="10" type="primary">rnj</name>
    <name evidence="13" type="ORF">COT97_01905</name>
</gene>
<dbReference type="FunFam" id="3.10.20.580:FF:000001">
    <property type="entry name" value="Ribonuclease J"/>
    <property type="match status" value="1"/>
</dbReference>
<dbReference type="Pfam" id="PF17770">
    <property type="entry name" value="RNase_J_C"/>
    <property type="match status" value="1"/>
</dbReference>
<dbReference type="InterPro" id="IPR042173">
    <property type="entry name" value="RNase_J_2"/>
</dbReference>
<comment type="cofactor">
    <cofactor evidence="1">
        <name>Zn(2+)</name>
        <dbReference type="ChEBI" id="CHEBI:29105"/>
    </cofactor>
</comment>
<dbReference type="HAMAP" id="MF_01491">
    <property type="entry name" value="RNase_J_bact"/>
    <property type="match status" value="1"/>
</dbReference>
<dbReference type="InterPro" id="IPR055132">
    <property type="entry name" value="RNase_J_b_CASP"/>
</dbReference>
<keyword evidence="5" id="KW-0479">Metal-binding</keyword>
<feature type="compositionally biased region" description="Polar residues" evidence="11">
    <location>
        <begin position="34"/>
        <end position="55"/>
    </location>
</feature>
<evidence type="ECO:0000256" key="8">
    <source>
        <dbReference type="ARBA" id="ARBA00022839"/>
    </source>
</evidence>
<protein>
    <recommendedName>
        <fullName evidence="10">Ribonuclease J</fullName>
        <shortName evidence="10">RNase J</shortName>
        <ecNumber evidence="10">3.1.-.-</ecNumber>
    </recommendedName>
</protein>
<comment type="subcellular location">
    <subcellularLocation>
        <location evidence="2 10">Cytoplasm</location>
    </subcellularLocation>
</comment>
<dbReference type="Proteomes" id="UP000229901">
    <property type="component" value="Unassembled WGS sequence"/>
</dbReference>
<dbReference type="AlphaFoldDB" id="A0A2H0V5H0"/>
<evidence type="ECO:0000256" key="1">
    <source>
        <dbReference type="ARBA" id="ARBA00001947"/>
    </source>
</evidence>
<dbReference type="EC" id="3.1.-.-" evidence="10"/>
<dbReference type="PANTHER" id="PTHR43694:SF1">
    <property type="entry name" value="RIBONUCLEASE J"/>
    <property type="match status" value="1"/>
</dbReference>
<reference evidence="14" key="1">
    <citation type="submission" date="2017-09" db="EMBL/GenBank/DDBJ databases">
        <title>Depth-based differentiation of microbial function through sediment-hosted aquifers and enrichment of novel symbionts in the deep terrestrial subsurface.</title>
        <authorList>
            <person name="Probst A.J."/>
            <person name="Ladd B."/>
            <person name="Jarett J.K."/>
            <person name="Geller-Mcgrath D.E."/>
            <person name="Sieber C.M.K."/>
            <person name="Emerson J.B."/>
            <person name="Anantharaman K."/>
            <person name="Thomas B.C."/>
            <person name="Malmstrom R."/>
            <person name="Stieglmeier M."/>
            <person name="Klingl A."/>
            <person name="Woyke T."/>
            <person name="Ryan C.M."/>
            <person name="Banfield J.F."/>
        </authorList>
    </citation>
    <scope>NUCLEOTIDE SEQUENCE [LARGE SCALE GENOMIC DNA]</scope>
</reference>
<keyword evidence="10" id="KW-0255">Endonuclease</keyword>